<organism evidence="1 2">
    <name type="scientific">Rhabditophanes sp. KR3021</name>
    <dbReference type="NCBI Taxonomy" id="114890"/>
    <lineage>
        <taxon>Eukaryota</taxon>
        <taxon>Metazoa</taxon>
        <taxon>Ecdysozoa</taxon>
        <taxon>Nematoda</taxon>
        <taxon>Chromadorea</taxon>
        <taxon>Rhabditida</taxon>
        <taxon>Tylenchina</taxon>
        <taxon>Panagrolaimomorpha</taxon>
        <taxon>Strongyloidoidea</taxon>
        <taxon>Alloionematidae</taxon>
        <taxon>Rhabditophanes</taxon>
    </lineage>
</organism>
<reference evidence="2" key="1">
    <citation type="submission" date="2016-11" db="UniProtKB">
        <authorList>
            <consortium name="WormBaseParasite"/>
        </authorList>
    </citation>
    <scope>IDENTIFICATION</scope>
    <source>
        <strain evidence="2">KR3021</strain>
    </source>
</reference>
<evidence type="ECO:0000313" key="2">
    <source>
        <dbReference type="WBParaSite" id="RSKR_0001122700.1"/>
    </source>
</evidence>
<protein>
    <submittedName>
        <fullName evidence="2">SpoU_methylase domain-containing protein</fullName>
    </submittedName>
</protein>
<sequence>MEGTLIMPRSHKYTSDLVKTSKYYHDILDNLIDTILKGDVESLPKKFECYFGQFVNTLLEEKLINDLLLKNFFLACYAAPGSVKKLKTESLGALKQLAYYFDSSCVNEWNQFCKVAEVLIEDQQHLLEPILPSLRSLLENWKNEDKPGLMPLTIDNVLLLIGTALGKQNGWFKHGVVYLLFTDLKRKDFCLDAEFVTLILPKIFEDQDLIWRCETEKEYNHLLSNAIRTITHALEAIKHDDVQLLKYLSAFLTCYTKKSPYSFYSFSQILNIKFECELFGQSELLQFTKELNLAKNLPFGPVRKQAFISMFSFFFNNMNKKDARLFISFLGAISNYGGQEFTEHSMLDQIFTKKIDYNVSDMVEAYRSTLLLVEDKLKFGFYENVVKVFSEMNGDVSLLEIPTQIIYPKLDSPPLHVVIDVMHFEIDQPGQILIEYFEKELVSGKNVALFWNTLPGLIDIFLEKLNKHRHSGPFIICVKAILNLFENMCQNAKTKTVYFKDIDVDECLQKLSTAFYKLYCSLKSVVFTSPRIASAISMTLTKFPEIGLSIENLTCDSVNKKTGKKTLNETSMDEMVELYLYPYGQKNDWSAMRITFEHAINSLVVKKIIAVDTFDDALYSHLTTLHTRAYMLMFFNNLNPENMSKVYGEILAAKILLTNWETIDLDEFLNAMRKSFEIRTGAVACFLNVLTQVFKSRVTQKKEKIEHEFVNKILRCVAPWVTNNNFFVKNSAVHALKIMRQMLNTIPNYKDETTKTVLDIILDDHLINTGNGTKVLKALEDDFYMGQFDLAKHDTIYFYLCILPENLGYPLEESHRDLFKFWKPIMSENCNVLLKSNYEDEMLDRFSEVHGFKGPDYRIPIPESSNETFESVTSDAYQQRKIAVSKELATKEFPDQCIYVIASFIDKPENLGGLCRTSEIFRVDALYLNNLHATTTKSFTALSMSADEWQPLFEMQRDDVLDFIIDQKRNHGFKIVALEQTTGSTMIDDYKFYKKTIIILGDEKLGISAEILKNTDDVVEIRQYGKTRSLNVHVSGAMTLLQDVLATIEGAPPFNLPQITVVGTQSAGKSSVLENIVGYDFLPRGNGIVTRRPLILQLQKADKEYAEFNHKPGKKYTSFEEVKSEIERATDEETGPNKGISAKPIILRIFGPKQTTLTLVDLPGLTKIAVGDQPKDIDKQIRAMVLKEIEKETSIILAVTPANTDLCTSDSLLIASEVDPEHDRTIGVLTKLDLMDHGTDAEKILLNEVYPLHLGFSAIVNRSQKDNNERKTIVDALVSEDEYFNNHPVYKTMRDRTGTKVLQKTLSKQLLLHVKKHFPELCRKINEDKEKVEVELEKYKDITFKDDKERFAKVDTIAFRTGKNIFKDIKSDESDIKSKTTTSELYQLFFSVYDQLLEEVVVDHKMIEEYTENSLMNSNSIKTLNGVNSKTFEYVTKEMIKIYERPSVELITRLQVLLGSVITKFGNNASIFDKLNRMIVSILSKQLKHYSKDAETFVKKLLLTEASFIHTNRDDFLGHQTNEQKQPSVSLDLALPILVKVENYSKYETKYIKFTSRMHISAAAEDSTINGYEIKFCPHSIVPSNLNTIWLAITQGLGQTQESKGATAEKINSKLKMFFENNELFPITKIHENEKDKVALREIERKSSKKPIIETRNLVVDYLRLVRQNLKSQIPKIVYHFVVDSLAEYCEKDFRPNMTSHSADELKDWLLADPKSTNAAKALQNKKVALDKALDVINRCDLTNLHDSDSEYEFS</sequence>
<name>A0AC35UH50_9BILA</name>
<proteinExistence type="predicted"/>
<evidence type="ECO:0000313" key="1">
    <source>
        <dbReference type="Proteomes" id="UP000095286"/>
    </source>
</evidence>
<dbReference type="Proteomes" id="UP000095286">
    <property type="component" value="Unplaced"/>
</dbReference>
<dbReference type="WBParaSite" id="RSKR_0001122700.1">
    <property type="protein sequence ID" value="RSKR_0001122700.1"/>
    <property type="gene ID" value="RSKR_0001122700"/>
</dbReference>
<accession>A0AC35UH50</accession>